<name>A0A9P7ZS88_9HYPO</name>
<dbReference type="PRINTS" id="PR00368">
    <property type="entry name" value="FADPNR"/>
</dbReference>
<evidence type="ECO:0000259" key="1">
    <source>
        <dbReference type="Pfam" id="PF07992"/>
    </source>
</evidence>
<dbReference type="PANTHER" id="PTHR43735">
    <property type="entry name" value="APOPTOSIS-INDUCING FACTOR 1"/>
    <property type="match status" value="1"/>
</dbReference>
<dbReference type="GO" id="GO:0005737">
    <property type="term" value="C:cytoplasm"/>
    <property type="evidence" value="ECO:0007669"/>
    <property type="project" value="TreeGrafter"/>
</dbReference>
<dbReference type="RefSeq" id="XP_046120637.1">
    <property type="nucleotide sequence ID" value="XM_046266563.1"/>
</dbReference>
<keyword evidence="3" id="KW-1185">Reference proteome</keyword>
<evidence type="ECO:0000313" key="2">
    <source>
        <dbReference type="EMBL" id="KAG9256713.1"/>
    </source>
</evidence>
<dbReference type="GeneID" id="70297466"/>
<dbReference type="InterPro" id="IPR036188">
    <property type="entry name" value="FAD/NAD-bd_sf"/>
</dbReference>
<dbReference type="Proteomes" id="UP000887229">
    <property type="component" value="Unassembled WGS sequence"/>
</dbReference>
<comment type="caution">
    <text evidence="2">The sequence shown here is derived from an EMBL/GenBank/DDBJ whole genome shotgun (WGS) entry which is preliminary data.</text>
</comment>
<dbReference type="AlphaFoldDB" id="A0A9P7ZS88"/>
<dbReference type="EMBL" id="MU251247">
    <property type="protein sequence ID" value="KAG9256713.1"/>
    <property type="molecule type" value="Genomic_DNA"/>
</dbReference>
<dbReference type="GO" id="GO:0050660">
    <property type="term" value="F:flavin adenine dinucleotide binding"/>
    <property type="evidence" value="ECO:0007669"/>
    <property type="project" value="TreeGrafter"/>
</dbReference>
<organism evidence="2 3">
    <name type="scientific">Emericellopsis atlantica</name>
    <dbReference type="NCBI Taxonomy" id="2614577"/>
    <lineage>
        <taxon>Eukaryota</taxon>
        <taxon>Fungi</taxon>
        <taxon>Dikarya</taxon>
        <taxon>Ascomycota</taxon>
        <taxon>Pezizomycotina</taxon>
        <taxon>Sordariomycetes</taxon>
        <taxon>Hypocreomycetidae</taxon>
        <taxon>Hypocreales</taxon>
        <taxon>Bionectriaceae</taxon>
        <taxon>Emericellopsis</taxon>
    </lineage>
</organism>
<dbReference type="Pfam" id="PF07992">
    <property type="entry name" value="Pyr_redox_2"/>
    <property type="match status" value="1"/>
</dbReference>
<sequence>MSPIQTHPPVRVFIAGGSYAGLSSALNLLDIAEGLTPRVAREPHVHHPDLPKFDIEITVVDERDGFYHLIGTPLALCDAEYSKKAWVKFSDIPSLDHPSIKVLQGSVTHVDCETKKATVVDHASKEAAIYEYDYFIAASGLRRVWPVAPRALTRKQYLIEASEQIHTVGNAKDGVVVVGGGAVGIEVAAELKLVKPHVKVTLVHSRDKLLSSEGLSEECKDKALELLLEGGVEVLIGHRLKESKPVDHGDGAPRFEIQFTNGKTMVASEVVMAISKSVPTTTYLPTSALDEDGLVKIRPSLKLPQETPNSEYHFCAGDAVLWSGIKRCGGAMYMGWISANNIHQSILRDFVGHEPKFFEMQPTPPMIGLAVGKQAVSYGPEVGIAWGEDVMRAYFNNDLGFDICWNYMQLSGRKDEVKV</sequence>
<reference evidence="2" key="1">
    <citation type="journal article" date="2021" name="IMA Fungus">
        <title>Genomic characterization of three marine fungi, including Emericellopsis atlantica sp. nov. with signatures of a generalist lifestyle and marine biomass degradation.</title>
        <authorList>
            <person name="Hagestad O.C."/>
            <person name="Hou L."/>
            <person name="Andersen J.H."/>
            <person name="Hansen E.H."/>
            <person name="Altermark B."/>
            <person name="Li C."/>
            <person name="Kuhnert E."/>
            <person name="Cox R.J."/>
            <person name="Crous P.W."/>
            <person name="Spatafora J.W."/>
            <person name="Lail K."/>
            <person name="Amirebrahimi M."/>
            <person name="Lipzen A."/>
            <person name="Pangilinan J."/>
            <person name="Andreopoulos W."/>
            <person name="Hayes R.D."/>
            <person name="Ng V."/>
            <person name="Grigoriev I.V."/>
            <person name="Jackson S.A."/>
            <person name="Sutton T.D.S."/>
            <person name="Dobson A.D.W."/>
            <person name="Rama T."/>
        </authorList>
    </citation>
    <scope>NUCLEOTIDE SEQUENCE</scope>
    <source>
        <strain evidence="2">TS7</strain>
    </source>
</reference>
<dbReference type="PANTHER" id="PTHR43735:SF24">
    <property type="entry name" value="NUCLEOTIDE-DISULPHIDE OXIDOREDUCTASE AMID-LIKE, PUTATIVE (AFU_ORTHOLOGUE AFUA_1G17180)-RELATED"/>
    <property type="match status" value="1"/>
</dbReference>
<gene>
    <name evidence="2" type="ORF">F5Z01DRAFT_719846</name>
</gene>
<dbReference type="GO" id="GO:0004174">
    <property type="term" value="F:electron-transferring-flavoprotein dehydrogenase activity"/>
    <property type="evidence" value="ECO:0007669"/>
    <property type="project" value="TreeGrafter"/>
</dbReference>
<dbReference type="OrthoDB" id="202203at2759"/>
<feature type="domain" description="FAD/NAD(P)-binding" evidence="1">
    <location>
        <begin position="11"/>
        <end position="282"/>
    </location>
</feature>
<proteinExistence type="predicted"/>
<accession>A0A9P7ZS88</accession>
<evidence type="ECO:0000313" key="3">
    <source>
        <dbReference type="Proteomes" id="UP000887229"/>
    </source>
</evidence>
<protein>
    <recommendedName>
        <fullName evidence="1">FAD/NAD(P)-binding domain-containing protein</fullName>
    </recommendedName>
</protein>
<dbReference type="Gene3D" id="3.50.50.100">
    <property type="match status" value="1"/>
</dbReference>
<dbReference type="InterPro" id="IPR023753">
    <property type="entry name" value="FAD/NAD-binding_dom"/>
</dbReference>
<dbReference type="SUPFAM" id="SSF51905">
    <property type="entry name" value="FAD/NAD(P)-binding domain"/>
    <property type="match status" value="1"/>
</dbReference>